<protein>
    <recommendedName>
        <fullName evidence="1">Transposase IS200-like domain-containing protein</fullName>
    </recommendedName>
</protein>
<gene>
    <name evidence="2" type="ORF">EPICR_10183</name>
</gene>
<dbReference type="SUPFAM" id="SSF143422">
    <property type="entry name" value="Transposase IS200-like"/>
    <property type="match status" value="1"/>
</dbReference>
<reference evidence="2" key="1">
    <citation type="submission" date="2019-01" db="EMBL/GenBank/DDBJ databases">
        <authorList>
            <consortium name="Genoscope - CEA"/>
            <person name="William W."/>
        </authorList>
    </citation>
    <scope>NUCLEOTIDE SEQUENCE</scope>
    <source>
        <strain evidence="2">CR-1</strain>
    </source>
</reference>
<evidence type="ECO:0000259" key="1">
    <source>
        <dbReference type="SMART" id="SM01321"/>
    </source>
</evidence>
<organism evidence="2">
    <name type="scientific">uncultured Desulfobacteraceae bacterium</name>
    <dbReference type="NCBI Taxonomy" id="218296"/>
    <lineage>
        <taxon>Bacteria</taxon>
        <taxon>Pseudomonadati</taxon>
        <taxon>Thermodesulfobacteriota</taxon>
        <taxon>Desulfobacteria</taxon>
        <taxon>Desulfobacterales</taxon>
        <taxon>Desulfobacteraceae</taxon>
        <taxon>environmental samples</taxon>
    </lineage>
</organism>
<accession>A0A484HBP2</accession>
<dbReference type="InterPro" id="IPR002686">
    <property type="entry name" value="Transposase_17"/>
</dbReference>
<dbReference type="Pfam" id="PF01797">
    <property type="entry name" value="Y1_Tnp"/>
    <property type="match status" value="1"/>
</dbReference>
<dbReference type="PANTHER" id="PTHR34322">
    <property type="entry name" value="TRANSPOSASE, Y1_TNP DOMAIN-CONTAINING"/>
    <property type="match status" value="1"/>
</dbReference>
<dbReference type="EMBL" id="CAACVI010000001">
    <property type="protein sequence ID" value="VEN72684.1"/>
    <property type="molecule type" value="Genomic_DNA"/>
</dbReference>
<dbReference type="Gene3D" id="3.30.70.1290">
    <property type="entry name" value="Transposase IS200-like"/>
    <property type="match status" value="1"/>
</dbReference>
<name>A0A484HBP2_9BACT</name>
<dbReference type="SMART" id="SM01321">
    <property type="entry name" value="Y1_Tnp"/>
    <property type="match status" value="1"/>
</dbReference>
<dbReference type="InterPro" id="IPR036515">
    <property type="entry name" value="Transposase_17_sf"/>
</dbReference>
<dbReference type="GO" id="GO:0006313">
    <property type="term" value="P:DNA transposition"/>
    <property type="evidence" value="ECO:0007669"/>
    <property type="project" value="InterPro"/>
</dbReference>
<dbReference type="AlphaFoldDB" id="A0A484HBP2"/>
<evidence type="ECO:0000313" key="2">
    <source>
        <dbReference type="EMBL" id="VEN72684.1"/>
    </source>
</evidence>
<dbReference type="GO" id="GO:0004803">
    <property type="term" value="F:transposase activity"/>
    <property type="evidence" value="ECO:0007669"/>
    <property type="project" value="InterPro"/>
</dbReference>
<sequence length="310" mass="36376">MPRTARLLNNGEKTVYHVISRTALDGFPFQDVEKEALVKIIKKFSRIYFSDIMGFCVMSNHFHLLVKMRPDHDFTDEQIRERFLNFYGNEREFRGADIERFREKWSNLSEFMKEIKQTFSRFYNKLHNRKGTLWAERFKSVIVEDGNTLINCLAYIDLNPVRAGIVDRPEAYRWSSLGHHIQAGNEGGFLSTDFGLVEFNVMNEAERVRRYRRYVYESGALSPSGKEFAGSIDPGVVKKERNAGFNLTRTRRFAYRTRYFTDSGIIGSKAFVMTHYQRFKDRFESKREKKPKSIQGLEGIYSLKRLSESV</sequence>
<proteinExistence type="predicted"/>
<feature type="domain" description="Transposase IS200-like" evidence="1">
    <location>
        <begin position="11"/>
        <end position="159"/>
    </location>
</feature>
<dbReference type="PANTHER" id="PTHR34322:SF2">
    <property type="entry name" value="TRANSPOSASE IS200-LIKE DOMAIN-CONTAINING PROTEIN"/>
    <property type="match status" value="1"/>
</dbReference>
<dbReference type="GO" id="GO:0003677">
    <property type="term" value="F:DNA binding"/>
    <property type="evidence" value="ECO:0007669"/>
    <property type="project" value="InterPro"/>
</dbReference>